<gene>
    <name evidence="9" type="ORF">U725_02048</name>
</gene>
<feature type="transmembrane region" description="Helical" evidence="7">
    <location>
        <begin position="168"/>
        <end position="186"/>
    </location>
</feature>
<protein>
    <submittedName>
        <fullName evidence="9">Permease of the major facilitator superfamily</fullName>
    </submittedName>
</protein>
<feature type="transmembrane region" description="Helical" evidence="7">
    <location>
        <begin position="302"/>
        <end position="323"/>
    </location>
</feature>
<comment type="caution">
    <text evidence="9">The sequence shown here is derived from an EMBL/GenBank/DDBJ whole genome shotgun (WGS) entry which is preliminary data.</text>
</comment>
<dbReference type="EMBL" id="AZSI01000105">
    <property type="protein sequence ID" value="KEY61933.1"/>
    <property type="molecule type" value="Genomic_DNA"/>
</dbReference>
<dbReference type="PROSITE" id="PS50850">
    <property type="entry name" value="MFS"/>
    <property type="match status" value="1"/>
</dbReference>
<sequence length="398" mass="42664">MLKSSTSFQNVRLKVAILCISLTIQTAGAVAAAVPAMIDSFANRSTTEIQSLLTIPSFSIMLFIILSSGIIKYIGKRNTVLIGLTIALLGGLLPAFTSNFYLILLGRFLFGAGTGLYNSLTISLIGDCFEGDEQQNLIGLQSATAALGNSVATFMAGLLLSVNWHSSFLVYLAIIPMIIIFSLGYTKRIEKETSVEVKNDTVAHVNKKLSPAVLLGIFTLFFFFVSVIVMLTSSALAIQQLGLAHSELLSLALAVAGILGSISFIFYGQIHKLFKNFTPVLACILGFIGYLILLAAPNMLVFFIGLVFVSVSMIVIPYVYGLILSSVAASAKNIVISLAMIACNLGSFFSPFIISFLGKIFGASDALSQIKYAAFIFVVIALIFTFSALTSKNKGREQ</sequence>
<keyword evidence="5 7" id="KW-1133">Transmembrane helix</keyword>
<keyword evidence="2" id="KW-0813">Transport</keyword>
<evidence type="ECO:0000259" key="8">
    <source>
        <dbReference type="PROSITE" id="PS50850"/>
    </source>
</evidence>
<evidence type="ECO:0000256" key="5">
    <source>
        <dbReference type="ARBA" id="ARBA00022989"/>
    </source>
</evidence>
<dbReference type="PANTHER" id="PTHR43124:SF3">
    <property type="entry name" value="CHLORAMPHENICOL EFFLUX PUMP RV0191"/>
    <property type="match status" value="1"/>
</dbReference>
<dbReference type="Proteomes" id="UP000028401">
    <property type="component" value="Unassembled WGS sequence"/>
</dbReference>
<feature type="transmembrane region" description="Helical" evidence="7">
    <location>
        <begin position="212"/>
        <end position="236"/>
    </location>
</feature>
<feature type="transmembrane region" description="Helical" evidence="7">
    <location>
        <begin position="55"/>
        <end position="74"/>
    </location>
</feature>
<dbReference type="RefSeq" id="WP_042748649.1">
    <property type="nucleotide sequence ID" value="NZ_AZSI01000105.1"/>
</dbReference>
<dbReference type="Gene3D" id="1.20.1250.20">
    <property type="entry name" value="MFS general substrate transporter like domains"/>
    <property type="match status" value="1"/>
</dbReference>
<name>A0A084A9F4_LACLC</name>
<evidence type="ECO:0000256" key="2">
    <source>
        <dbReference type="ARBA" id="ARBA00022448"/>
    </source>
</evidence>
<dbReference type="GO" id="GO:0022857">
    <property type="term" value="F:transmembrane transporter activity"/>
    <property type="evidence" value="ECO:0007669"/>
    <property type="project" value="InterPro"/>
</dbReference>
<dbReference type="SUPFAM" id="SSF103473">
    <property type="entry name" value="MFS general substrate transporter"/>
    <property type="match status" value="1"/>
</dbReference>
<comment type="subcellular location">
    <subcellularLocation>
        <location evidence="1">Cell membrane</location>
        <topology evidence="1">Multi-pass membrane protein</topology>
    </subcellularLocation>
</comment>
<feature type="transmembrane region" description="Helical" evidence="7">
    <location>
        <begin position="370"/>
        <end position="389"/>
    </location>
</feature>
<evidence type="ECO:0000256" key="1">
    <source>
        <dbReference type="ARBA" id="ARBA00004651"/>
    </source>
</evidence>
<keyword evidence="6 7" id="KW-0472">Membrane</keyword>
<evidence type="ECO:0000256" key="3">
    <source>
        <dbReference type="ARBA" id="ARBA00022475"/>
    </source>
</evidence>
<feature type="transmembrane region" description="Helical" evidence="7">
    <location>
        <begin position="81"/>
        <end position="102"/>
    </location>
</feature>
<feature type="transmembrane region" description="Helical" evidence="7">
    <location>
        <begin position="335"/>
        <end position="358"/>
    </location>
</feature>
<dbReference type="InterPro" id="IPR011701">
    <property type="entry name" value="MFS"/>
</dbReference>
<keyword evidence="3" id="KW-1003">Cell membrane</keyword>
<proteinExistence type="predicted"/>
<dbReference type="GO" id="GO:0005886">
    <property type="term" value="C:plasma membrane"/>
    <property type="evidence" value="ECO:0007669"/>
    <property type="project" value="UniProtKB-SubCell"/>
</dbReference>
<organism evidence="9 10">
    <name type="scientific">Lactococcus cremoris subsp. cremoris GE214</name>
    <dbReference type="NCBI Taxonomy" id="1415168"/>
    <lineage>
        <taxon>Bacteria</taxon>
        <taxon>Bacillati</taxon>
        <taxon>Bacillota</taxon>
        <taxon>Bacilli</taxon>
        <taxon>Lactobacillales</taxon>
        <taxon>Streptococcaceae</taxon>
        <taxon>Lactococcus</taxon>
        <taxon>Lactococcus cremoris subsp. cremoris</taxon>
    </lineage>
</organism>
<feature type="domain" description="Major facilitator superfamily (MFS) profile" evidence="8">
    <location>
        <begin position="1"/>
        <end position="393"/>
    </location>
</feature>
<evidence type="ECO:0000313" key="9">
    <source>
        <dbReference type="EMBL" id="KEY61933.1"/>
    </source>
</evidence>
<accession>A0A084A9F4</accession>
<dbReference type="Pfam" id="PF07690">
    <property type="entry name" value="MFS_1"/>
    <property type="match status" value="1"/>
</dbReference>
<feature type="transmembrane region" description="Helical" evidence="7">
    <location>
        <begin position="248"/>
        <end position="267"/>
    </location>
</feature>
<dbReference type="InterPro" id="IPR036259">
    <property type="entry name" value="MFS_trans_sf"/>
</dbReference>
<dbReference type="AlphaFoldDB" id="A0A084A9F4"/>
<evidence type="ECO:0000256" key="4">
    <source>
        <dbReference type="ARBA" id="ARBA00022692"/>
    </source>
</evidence>
<dbReference type="PANTHER" id="PTHR43124">
    <property type="entry name" value="PURINE EFFLUX PUMP PBUE"/>
    <property type="match status" value="1"/>
</dbReference>
<dbReference type="PATRIC" id="fig|1415168.3.peg.2126"/>
<keyword evidence="4 7" id="KW-0812">Transmembrane</keyword>
<reference evidence="9 10" key="1">
    <citation type="submission" date="2014-06" db="EMBL/GenBank/DDBJ databases">
        <title>Draft genome sequence of the putrescine producing strain Lactococcus lactis subsp cremoris GE214.</title>
        <authorList>
            <person name="Ladero V."/>
            <person name="Linares D.M."/>
            <person name="del Rio B."/>
            <person name="Mayo B."/>
            <person name="Martin M.C."/>
            <person name="Fernandez M."/>
            <person name="Alvarez M.A."/>
        </authorList>
    </citation>
    <scope>NUCLEOTIDE SEQUENCE [LARGE SCALE GENOMIC DNA]</scope>
    <source>
        <strain evidence="9 10">GE214</strain>
    </source>
</reference>
<dbReference type="InterPro" id="IPR020846">
    <property type="entry name" value="MFS_dom"/>
</dbReference>
<evidence type="ECO:0000256" key="6">
    <source>
        <dbReference type="ARBA" id="ARBA00023136"/>
    </source>
</evidence>
<feature type="transmembrane region" description="Helical" evidence="7">
    <location>
        <begin position="279"/>
        <end position="296"/>
    </location>
</feature>
<dbReference type="InterPro" id="IPR050189">
    <property type="entry name" value="MFS_Efflux_Transporters"/>
</dbReference>
<evidence type="ECO:0000256" key="7">
    <source>
        <dbReference type="SAM" id="Phobius"/>
    </source>
</evidence>
<evidence type="ECO:0000313" key="10">
    <source>
        <dbReference type="Proteomes" id="UP000028401"/>
    </source>
</evidence>